<organism evidence="2 3">
    <name type="scientific">Desulfobacca acetoxidans (strain ATCC 700848 / DSM 11109 / ASRB2)</name>
    <dbReference type="NCBI Taxonomy" id="880072"/>
    <lineage>
        <taxon>Bacteria</taxon>
        <taxon>Pseudomonadati</taxon>
        <taxon>Thermodesulfobacteriota</taxon>
        <taxon>Desulfobaccia</taxon>
        <taxon>Desulfobaccales</taxon>
        <taxon>Desulfobaccaceae</taxon>
        <taxon>Desulfobacca</taxon>
    </lineage>
</organism>
<evidence type="ECO:0000313" key="3">
    <source>
        <dbReference type="Proteomes" id="UP000000483"/>
    </source>
</evidence>
<dbReference type="EMBL" id="CP002629">
    <property type="protein sequence ID" value="AEB08770.1"/>
    <property type="molecule type" value="Genomic_DNA"/>
</dbReference>
<gene>
    <name evidence="2" type="ordered locus">Desac_0896</name>
</gene>
<keyword evidence="3" id="KW-1185">Reference proteome</keyword>
<dbReference type="eggNOG" id="COG0433">
    <property type="taxonomic scope" value="Bacteria"/>
</dbReference>
<dbReference type="OrthoDB" id="9816422at2"/>
<dbReference type="PANTHER" id="PTHR42957">
    <property type="entry name" value="HELICASE MJ1565-RELATED"/>
    <property type="match status" value="1"/>
</dbReference>
<evidence type="ECO:0000259" key="1">
    <source>
        <dbReference type="Pfam" id="PF01935"/>
    </source>
</evidence>
<accession>F2NGZ9</accession>
<dbReference type="PANTHER" id="PTHR42957:SF1">
    <property type="entry name" value="HELICASE MJ1565-RELATED"/>
    <property type="match status" value="1"/>
</dbReference>
<dbReference type="Pfam" id="PF01935">
    <property type="entry name" value="DUF87"/>
    <property type="match status" value="1"/>
</dbReference>
<dbReference type="KEGG" id="dao:Desac_0896"/>
<protein>
    <recommendedName>
        <fullName evidence="1">Helicase HerA central domain-containing protein</fullName>
    </recommendedName>
</protein>
<feature type="domain" description="Helicase HerA central" evidence="1">
    <location>
        <begin position="30"/>
        <end position="290"/>
    </location>
</feature>
<dbReference type="InterPro" id="IPR002789">
    <property type="entry name" value="HerA_central"/>
</dbReference>
<dbReference type="InterPro" id="IPR027417">
    <property type="entry name" value="P-loop_NTPase"/>
</dbReference>
<proteinExistence type="predicted"/>
<dbReference type="Gene3D" id="3.40.50.300">
    <property type="entry name" value="P-loop containing nucleotide triphosphate hydrolases"/>
    <property type="match status" value="2"/>
</dbReference>
<dbReference type="InterPro" id="IPR008571">
    <property type="entry name" value="HerA-like"/>
</dbReference>
<reference evidence="2 3" key="1">
    <citation type="journal article" date="2011" name="Stand. Genomic Sci.">
        <title>Complete genome sequence of the acetate-degrading sulfate reducer Desulfobacca acetoxidans type strain (ASRB2).</title>
        <authorList>
            <person name="Goker M."/>
            <person name="Teshima H."/>
            <person name="Lapidus A."/>
            <person name="Nolan M."/>
            <person name="Lucas S."/>
            <person name="Hammon N."/>
            <person name="Deshpande S."/>
            <person name="Cheng J.F."/>
            <person name="Tapia R."/>
            <person name="Han C."/>
            <person name="Goodwin L."/>
            <person name="Pitluck S."/>
            <person name="Huntemann M."/>
            <person name="Liolios K."/>
            <person name="Ivanova N."/>
            <person name="Pagani I."/>
            <person name="Mavromatis K."/>
            <person name="Ovchinikova G."/>
            <person name="Pati A."/>
            <person name="Chen A."/>
            <person name="Palaniappan K."/>
            <person name="Land M."/>
            <person name="Hauser L."/>
            <person name="Brambilla E.M."/>
            <person name="Rohde M."/>
            <person name="Spring S."/>
            <person name="Detter J.C."/>
            <person name="Woyke T."/>
            <person name="Bristow J."/>
            <person name="Eisen J.A."/>
            <person name="Markowitz V."/>
            <person name="Hugenholtz P."/>
            <person name="Kyrpides N.C."/>
            <person name="Klenk H.P."/>
        </authorList>
    </citation>
    <scope>NUCLEOTIDE SEQUENCE [LARGE SCALE GENOMIC DNA]</scope>
    <source>
        <strain evidence="3">ATCC 700848 / DSM 11109 / ASRB2</strain>
    </source>
</reference>
<dbReference type="AlphaFoldDB" id="F2NGZ9"/>
<sequence>MKKFTTKPKVFRSSPGYAGTPQFESKSWVYLGRLGEAGALTDVRFDTDMAHVVALFGKRGSGKSYTLGTLLEGLCTQHHESTIASNPRNKSILLFDTLGVFQWMSILLKEDSQKEILKEQFALRRGWPVKPEPLDIAIWIPKGTRTSGTPADHLEFSVDCSDFAAEDWGYLLGLDIYQDRMGQLLNDAYIKVTLEGWSDNNRRYKPKPQYSIEELISCVKNDVELNTAYQGETLRAVLQQLMTYRRNPLFEHQGTTLQEFLKPGRMSVIVMNKMSDELRLIVMSALLRRLIALRVKASEAEKHLKILENITNQEKADLQEVLANSVPSTWVCIDEAQNILPAERRTSATDIIVKYVREGRNYGLSFMVATQQPTAIDPRILAQVDTLIVHKLTVQGDIDYIRKNIKSNLPEEVKYANSVLDFSQLLRSLDVGQAVVSNTETERAFVMDVRPRISVHGGF</sequence>
<dbReference type="STRING" id="880072.Desac_0896"/>
<dbReference type="Proteomes" id="UP000000483">
    <property type="component" value="Chromosome"/>
</dbReference>
<dbReference type="HOGENOM" id="CLU_058575_0_0_7"/>
<evidence type="ECO:0000313" key="2">
    <source>
        <dbReference type="EMBL" id="AEB08770.1"/>
    </source>
</evidence>
<reference evidence="3" key="2">
    <citation type="submission" date="2011-03" db="EMBL/GenBank/DDBJ databases">
        <title>The complete genome of Desulfobacca acetoxidans DSM 11109.</title>
        <authorList>
            <consortium name="US DOE Joint Genome Institute (JGI-PGF)"/>
            <person name="Lucas S."/>
            <person name="Copeland A."/>
            <person name="Lapidus A."/>
            <person name="Bruce D."/>
            <person name="Goodwin L."/>
            <person name="Pitluck S."/>
            <person name="Peters L."/>
            <person name="Kyrpides N."/>
            <person name="Mavromatis K."/>
            <person name="Ivanova N."/>
            <person name="Ovchinnikova G."/>
            <person name="Teshima H."/>
            <person name="Detter J.C."/>
            <person name="Han C."/>
            <person name="Land M."/>
            <person name="Hauser L."/>
            <person name="Markowitz V."/>
            <person name="Cheng J.-F."/>
            <person name="Hugenholtz P."/>
            <person name="Woyke T."/>
            <person name="Wu D."/>
            <person name="Spring S."/>
            <person name="Schueler E."/>
            <person name="Brambilla E."/>
            <person name="Klenk H.-P."/>
            <person name="Eisen J.A."/>
        </authorList>
    </citation>
    <scope>NUCLEOTIDE SEQUENCE [LARGE SCALE GENOMIC DNA]</scope>
    <source>
        <strain evidence="3">ATCC 700848 / DSM 11109 / ASRB2</strain>
    </source>
</reference>
<name>F2NGZ9_DESAR</name>
<dbReference type="SUPFAM" id="SSF52540">
    <property type="entry name" value="P-loop containing nucleoside triphosphate hydrolases"/>
    <property type="match status" value="1"/>
</dbReference>